<sequence>MVMLKTRRISCIRSSELGQGGGTLHTISSILVNTTPSLPFQSSLLDIERGFGAIRQGRRKPLEQPDIEKEVRKEVDEVIAKAKESQMPEPSDLFKNVYVKGLGVEAWGADRKELKATLP</sequence>
<evidence type="ECO:0000313" key="2">
    <source>
        <dbReference type="Proteomes" id="UP001374535"/>
    </source>
</evidence>
<accession>A0AAQ3PAR4</accession>
<dbReference type="EMBL" id="CP144700">
    <property type="protein sequence ID" value="WVZ24102.1"/>
    <property type="molecule type" value="Genomic_DNA"/>
</dbReference>
<evidence type="ECO:0000313" key="1">
    <source>
        <dbReference type="EMBL" id="WVZ24102.1"/>
    </source>
</evidence>
<reference evidence="1 2" key="1">
    <citation type="journal article" date="2023" name="Life. Sci Alliance">
        <title>Evolutionary insights into 3D genome organization and epigenetic landscape of Vigna mungo.</title>
        <authorList>
            <person name="Junaid A."/>
            <person name="Singh B."/>
            <person name="Bhatia S."/>
        </authorList>
    </citation>
    <scope>NUCLEOTIDE SEQUENCE [LARGE SCALE GENOMIC DNA]</scope>
    <source>
        <strain evidence="1">Urdbean</strain>
    </source>
</reference>
<dbReference type="AlphaFoldDB" id="A0AAQ3PAR4"/>
<dbReference type="Proteomes" id="UP001374535">
    <property type="component" value="Chromosome 1"/>
</dbReference>
<protein>
    <submittedName>
        <fullName evidence="1">Uncharacterized protein</fullName>
    </submittedName>
</protein>
<keyword evidence="2" id="KW-1185">Reference proteome</keyword>
<dbReference type="Gene3D" id="3.40.50.970">
    <property type="match status" value="1"/>
</dbReference>
<gene>
    <name evidence="1" type="ORF">V8G54_002646</name>
</gene>
<proteinExistence type="predicted"/>
<organism evidence="1 2">
    <name type="scientific">Vigna mungo</name>
    <name type="common">Black gram</name>
    <name type="synonym">Phaseolus mungo</name>
    <dbReference type="NCBI Taxonomy" id="3915"/>
    <lineage>
        <taxon>Eukaryota</taxon>
        <taxon>Viridiplantae</taxon>
        <taxon>Streptophyta</taxon>
        <taxon>Embryophyta</taxon>
        <taxon>Tracheophyta</taxon>
        <taxon>Spermatophyta</taxon>
        <taxon>Magnoliopsida</taxon>
        <taxon>eudicotyledons</taxon>
        <taxon>Gunneridae</taxon>
        <taxon>Pentapetalae</taxon>
        <taxon>rosids</taxon>
        <taxon>fabids</taxon>
        <taxon>Fabales</taxon>
        <taxon>Fabaceae</taxon>
        <taxon>Papilionoideae</taxon>
        <taxon>50 kb inversion clade</taxon>
        <taxon>NPAAA clade</taxon>
        <taxon>indigoferoid/millettioid clade</taxon>
        <taxon>Phaseoleae</taxon>
        <taxon>Vigna</taxon>
    </lineage>
</organism>
<name>A0AAQ3PAR4_VIGMU</name>